<keyword evidence="1" id="KW-0812">Transmembrane</keyword>
<feature type="transmembrane region" description="Helical" evidence="1">
    <location>
        <begin position="23"/>
        <end position="40"/>
    </location>
</feature>
<accession>A0A1M7RMV7</accession>
<dbReference type="Proteomes" id="UP000184440">
    <property type="component" value="Unassembled WGS sequence"/>
</dbReference>
<evidence type="ECO:0000313" key="3">
    <source>
        <dbReference type="Proteomes" id="UP000184440"/>
    </source>
</evidence>
<gene>
    <name evidence="2" type="ORF">SAMN05443668_12649</name>
</gene>
<dbReference type="OrthoDB" id="5998965at2"/>
<evidence type="ECO:0000256" key="1">
    <source>
        <dbReference type="SAM" id="Phobius"/>
    </source>
</evidence>
<dbReference type="RefSeq" id="WP_073265750.1">
    <property type="nucleotide sequence ID" value="NZ_FRCS01000026.1"/>
</dbReference>
<dbReference type="EMBL" id="FRCS01000026">
    <property type="protein sequence ID" value="SHN47667.1"/>
    <property type="molecule type" value="Genomic_DNA"/>
</dbReference>
<keyword evidence="1" id="KW-0472">Membrane</keyword>
<keyword evidence="3" id="KW-1185">Reference proteome</keyword>
<keyword evidence="1" id="KW-1133">Transmembrane helix</keyword>
<feature type="transmembrane region" description="Helical" evidence="1">
    <location>
        <begin position="52"/>
        <end position="71"/>
    </location>
</feature>
<organism evidence="2 3">
    <name type="scientific">Cryptosporangium aurantiacum</name>
    <dbReference type="NCBI Taxonomy" id="134849"/>
    <lineage>
        <taxon>Bacteria</taxon>
        <taxon>Bacillati</taxon>
        <taxon>Actinomycetota</taxon>
        <taxon>Actinomycetes</taxon>
        <taxon>Cryptosporangiales</taxon>
        <taxon>Cryptosporangiaceae</taxon>
        <taxon>Cryptosporangium</taxon>
    </lineage>
</organism>
<proteinExistence type="predicted"/>
<evidence type="ECO:0000313" key="2">
    <source>
        <dbReference type="EMBL" id="SHN47667.1"/>
    </source>
</evidence>
<feature type="transmembrane region" description="Helical" evidence="1">
    <location>
        <begin position="78"/>
        <end position="98"/>
    </location>
</feature>
<protein>
    <submittedName>
        <fullName evidence="2">Uncharacterized protein</fullName>
    </submittedName>
</protein>
<reference evidence="2 3" key="1">
    <citation type="submission" date="2016-11" db="EMBL/GenBank/DDBJ databases">
        <authorList>
            <person name="Jaros S."/>
            <person name="Januszkiewicz K."/>
            <person name="Wedrychowicz H."/>
        </authorList>
    </citation>
    <scope>NUCLEOTIDE SEQUENCE [LARGE SCALE GENOMIC DNA]</scope>
    <source>
        <strain evidence="2 3">DSM 46144</strain>
    </source>
</reference>
<name>A0A1M7RMV7_9ACTN</name>
<sequence>MTTTAAPVEDIDVSVPRLYALRFGYSLLAFGLAIETWPVVLVHDSSWRGTESLVYCILAALSLLSFVGLRYPVKMLPLLLFESAWKVIWLSAVALPAWLSDRMDDETWGYTASCLLVVIFLAVVPWPYVYRKYVLAPGERWR</sequence>
<feature type="transmembrane region" description="Helical" evidence="1">
    <location>
        <begin position="110"/>
        <end position="130"/>
    </location>
</feature>
<dbReference type="AlphaFoldDB" id="A0A1M7RMV7"/>